<reference evidence="1" key="1">
    <citation type="submission" date="2023-06" db="EMBL/GenBank/DDBJ databases">
        <title>Complete and circular genome of Acidithiobacillus ferrianus DSM 107098.</title>
        <authorList>
            <person name="Norris P.R."/>
            <person name="Falagan C."/>
            <person name="Moya-Beltran A."/>
            <person name="Castro M."/>
            <person name="Quatrini R."/>
            <person name="Johnson D.B."/>
        </authorList>
    </citation>
    <scope>NUCLEOTIDE SEQUENCE</scope>
    <source>
        <strain evidence="1">MG</strain>
    </source>
</reference>
<name>A0ACD5H5P2_9PROT</name>
<proteinExistence type="predicted"/>
<dbReference type="Proteomes" id="UP000470022">
    <property type="component" value="Chromosome"/>
</dbReference>
<gene>
    <name evidence="1" type="primary">rsmA</name>
    <name evidence="1" type="ORF">GL267_014055</name>
</gene>
<dbReference type="EC" id="2.1.1.182" evidence="1"/>
<keyword evidence="2" id="KW-1185">Reference proteome</keyword>
<keyword evidence="1" id="KW-0808">Transferase</keyword>
<evidence type="ECO:0000313" key="1">
    <source>
        <dbReference type="EMBL" id="XRI68858.1"/>
    </source>
</evidence>
<accession>A0ACD5H5P2</accession>
<dbReference type="EMBL" id="CP127523">
    <property type="protein sequence ID" value="XRI68858.1"/>
    <property type="molecule type" value="Genomic_DNA"/>
</dbReference>
<evidence type="ECO:0000313" key="2">
    <source>
        <dbReference type="Proteomes" id="UP000470022"/>
    </source>
</evidence>
<protein>
    <submittedName>
        <fullName evidence="1">16S rRNA (Adenine(1518)-N(6)/adenine(1519)-N(6))-dimethyltransferase RsmA</fullName>
        <ecNumber evidence="1">2.1.1.182</ecNumber>
    </submittedName>
</protein>
<sequence>MVQEGCLPRAKKRFGQNFLVQPRIVERIVAAIRPVSGDVLVEIGPGPGALTRALLRVLPQLTVVELDRDMIAGLRGLATPEQLRVIQADALTVDFAALAGAGDALRVVGNLPYNVATPLIFHILEQATRVQDMHFMLQKEVVDRIVAAPGSRSYGRLSVMVQAYCAVESLFTVAPGNFFPVPKVDSAFMRLQPHRPVRLQAPLRAPFARIVATSFAQRRKTLANNLRGILSVDALHDLRIDPGCRAETLDQAAFFRLAEALVERGAEHDPRRLD</sequence>
<organism evidence="1 2">
    <name type="scientific">Acidithiobacillus ferrianus</name>
    <dbReference type="NCBI Taxonomy" id="2678518"/>
    <lineage>
        <taxon>Bacteria</taxon>
        <taxon>Pseudomonadati</taxon>
        <taxon>Pseudomonadota</taxon>
        <taxon>Acidithiobacillia</taxon>
        <taxon>Acidithiobacillales</taxon>
        <taxon>Acidithiobacillaceae</taxon>
        <taxon>Acidithiobacillus</taxon>
    </lineage>
</organism>
<keyword evidence="1" id="KW-0489">Methyltransferase</keyword>